<evidence type="ECO:0000256" key="6">
    <source>
        <dbReference type="ARBA" id="ARBA00022968"/>
    </source>
</evidence>
<keyword evidence="6" id="KW-0735">Signal-anchor</keyword>
<comment type="similarity">
    <text evidence="2">Belongs to the glycosyltransferase 29 family.</text>
</comment>
<evidence type="ECO:0000256" key="9">
    <source>
        <dbReference type="ARBA" id="ARBA00023136"/>
    </source>
</evidence>
<evidence type="ECO:0000313" key="13">
    <source>
        <dbReference type="Proteomes" id="UP000838412"/>
    </source>
</evidence>
<keyword evidence="8" id="KW-0333">Golgi apparatus</keyword>
<keyword evidence="4" id="KW-0808">Transferase</keyword>
<keyword evidence="10" id="KW-0325">Glycoprotein</keyword>
<keyword evidence="13" id="KW-1185">Reference proteome</keyword>
<evidence type="ECO:0000256" key="8">
    <source>
        <dbReference type="ARBA" id="ARBA00023034"/>
    </source>
</evidence>
<evidence type="ECO:0000256" key="5">
    <source>
        <dbReference type="ARBA" id="ARBA00022692"/>
    </source>
</evidence>
<keyword evidence="5" id="KW-0812">Transmembrane</keyword>
<dbReference type="EMBL" id="OV696692">
    <property type="protein sequence ID" value="CAH1268846.1"/>
    <property type="molecule type" value="Genomic_DNA"/>
</dbReference>
<gene>
    <name evidence="12" type="primary">ST8SIA6</name>
    <name evidence="12" type="ORF">BLAG_LOCUS21653</name>
</gene>
<dbReference type="InterPro" id="IPR001675">
    <property type="entry name" value="Glyco_trans_29"/>
</dbReference>
<evidence type="ECO:0000256" key="1">
    <source>
        <dbReference type="ARBA" id="ARBA00004323"/>
    </source>
</evidence>
<accession>A0A8K0EWB5</accession>
<comment type="subcellular location">
    <subcellularLocation>
        <location evidence="1">Golgi apparatus membrane</location>
        <topology evidence="1">Single-pass type II membrane protein</topology>
    </subcellularLocation>
</comment>
<evidence type="ECO:0000256" key="3">
    <source>
        <dbReference type="ARBA" id="ARBA00022676"/>
    </source>
</evidence>
<dbReference type="CDD" id="cd23963">
    <property type="entry name" value="GT29_ST8SIA"/>
    <property type="match status" value="1"/>
</dbReference>
<dbReference type="GO" id="GO:0006491">
    <property type="term" value="P:N-glycan processing"/>
    <property type="evidence" value="ECO:0007669"/>
    <property type="project" value="TreeGrafter"/>
</dbReference>
<keyword evidence="9" id="KW-0472">Membrane</keyword>
<dbReference type="Gene3D" id="3.90.1480.20">
    <property type="entry name" value="Glycosyl transferase family 29"/>
    <property type="match status" value="1"/>
</dbReference>
<dbReference type="Proteomes" id="UP000838412">
    <property type="component" value="Chromosome 7"/>
</dbReference>
<keyword evidence="11" id="KW-0732">Signal</keyword>
<name>A0A8K0EWB5_BRALA</name>
<feature type="signal peptide" evidence="11">
    <location>
        <begin position="1"/>
        <end position="26"/>
    </location>
</feature>
<feature type="chain" id="PRO_5035482058" evidence="11">
    <location>
        <begin position="27"/>
        <end position="419"/>
    </location>
</feature>
<evidence type="ECO:0000256" key="4">
    <source>
        <dbReference type="ARBA" id="ARBA00022679"/>
    </source>
</evidence>
<protein>
    <submittedName>
        <fullName evidence="12">ST8SIA6 protein</fullName>
    </submittedName>
</protein>
<evidence type="ECO:0000256" key="10">
    <source>
        <dbReference type="ARBA" id="ARBA00023180"/>
    </source>
</evidence>
<dbReference type="InterPro" id="IPR038578">
    <property type="entry name" value="GT29-like_sf"/>
</dbReference>
<dbReference type="PANTHER" id="PTHR11987">
    <property type="entry name" value="ALPHA-2,8-SIALYLTRANSFERASE"/>
    <property type="match status" value="1"/>
</dbReference>
<dbReference type="GO" id="GO:0000139">
    <property type="term" value="C:Golgi membrane"/>
    <property type="evidence" value="ECO:0007669"/>
    <property type="project" value="UniProtKB-SubCell"/>
</dbReference>
<dbReference type="GO" id="GO:0009311">
    <property type="term" value="P:oligosaccharide metabolic process"/>
    <property type="evidence" value="ECO:0007669"/>
    <property type="project" value="TreeGrafter"/>
</dbReference>
<dbReference type="InterPro" id="IPR050943">
    <property type="entry name" value="Glycosyltr_29_Sialyltrsf"/>
</dbReference>
<dbReference type="AlphaFoldDB" id="A0A8K0EWB5"/>
<dbReference type="Pfam" id="PF00777">
    <property type="entry name" value="Glyco_transf_29"/>
    <property type="match status" value="1"/>
</dbReference>
<dbReference type="GO" id="GO:0003828">
    <property type="term" value="F:alpha-N-acetylneuraminate alpha-2,8-sialyltransferase activity"/>
    <property type="evidence" value="ECO:0007669"/>
    <property type="project" value="TreeGrafter"/>
</dbReference>
<evidence type="ECO:0000256" key="7">
    <source>
        <dbReference type="ARBA" id="ARBA00022989"/>
    </source>
</evidence>
<organism evidence="12 13">
    <name type="scientific">Branchiostoma lanceolatum</name>
    <name type="common">Common lancelet</name>
    <name type="synonym">Amphioxus lanceolatum</name>
    <dbReference type="NCBI Taxonomy" id="7740"/>
    <lineage>
        <taxon>Eukaryota</taxon>
        <taxon>Metazoa</taxon>
        <taxon>Chordata</taxon>
        <taxon>Cephalochordata</taxon>
        <taxon>Leptocardii</taxon>
        <taxon>Amphioxiformes</taxon>
        <taxon>Branchiostomatidae</taxon>
        <taxon>Branchiostoma</taxon>
    </lineage>
</organism>
<dbReference type="PANTHER" id="PTHR11987:SF53">
    <property type="entry name" value="ALPHA-2,8-SIALYLTRANSFERASE 8F-LIKE"/>
    <property type="match status" value="1"/>
</dbReference>
<keyword evidence="7" id="KW-1133">Transmembrane helix</keyword>
<keyword evidence="3" id="KW-0328">Glycosyltransferase</keyword>
<evidence type="ECO:0000313" key="12">
    <source>
        <dbReference type="EMBL" id="CAH1268846.1"/>
    </source>
</evidence>
<proteinExistence type="inferred from homology"/>
<evidence type="ECO:0000256" key="2">
    <source>
        <dbReference type="ARBA" id="ARBA00006003"/>
    </source>
</evidence>
<dbReference type="OrthoDB" id="10264956at2759"/>
<evidence type="ECO:0000256" key="11">
    <source>
        <dbReference type="SAM" id="SignalP"/>
    </source>
</evidence>
<reference evidence="12" key="1">
    <citation type="submission" date="2022-01" db="EMBL/GenBank/DDBJ databases">
        <authorList>
            <person name="Braso-Vives M."/>
        </authorList>
    </citation>
    <scope>NUCLEOTIDE SEQUENCE</scope>
</reference>
<sequence>MRQIFCALPQLFLVAVPLLLFNPSETVRSRYPVRWTLVTPTSSLLKDLGTEYKEEINSATNTTVVLKDTPMEKPRNVIVRKLTKSEKKVLQRYTPNELAAQRLFLADQEAVLSIPTEAPGWVYNKTAADSFRHRVISGRFGNSSFLVTQENTHVNTNLKTYFRKPQNIKVTTEELRRFPKESPFKTRRFKTCSVVGNGGILNGSGCGEEIDASEFVLRCNTPPMDDKYWKDIGRRTNLITMNPGQVNFRYNSFGNKKKFEKIAFKRASKAFQEAKEAFLQDLSVYGDSYLFIEAFLYKLSAKRAFLAHQVLLESHAKYEVIFPHPDFIRSVHSYWNESGVVAPRVSTGLLMTSVATQICEEVHLYGFWPFHSDRNNRRLTEHYYDNALPSDAHKISEEFKQLQRLHNTGVLRLTTTACQ</sequence>